<evidence type="ECO:0000256" key="6">
    <source>
        <dbReference type="ARBA" id="ARBA00023284"/>
    </source>
</evidence>
<accession>A0ABS8HUM2</accession>
<evidence type="ECO:0000256" key="5">
    <source>
        <dbReference type="ARBA" id="ARBA00023002"/>
    </source>
</evidence>
<gene>
    <name evidence="10" type="ORF">LMF89_13230</name>
</gene>
<dbReference type="Gene3D" id="3.40.30.10">
    <property type="entry name" value="Glutaredoxin"/>
    <property type="match status" value="1"/>
</dbReference>
<keyword evidence="3 8" id="KW-0575">Peroxidase</keyword>
<dbReference type="EMBL" id="JAJHJB010000017">
    <property type="protein sequence ID" value="MCC5466316.1"/>
    <property type="molecule type" value="Genomic_DNA"/>
</dbReference>
<reference evidence="10" key="1">
    <citation type="submission" date="2021-11" db="EMBL/GenBank/DDBJ databases">
        <title>Description of a new species Pelosinus isolated from the bottom sediments of Lake Baikal.</title>
        <authorList>
            <person name="Zakharyuk A."/>
        </authorList>
    </citation>
    <scope>NUCLEOTIDE SEQUENCE</scope>
    <source>
        <strain evidence="10">Bkl1</strain>
    </source>
</reference>
<proteinExistence type="inferred from homology"/>
<comment type="function">
    <text evidence="8">Thiol-specific peroxidase that catalyzes the reduction of hydrogen peroxide and organic hydroperoxides to water and alcohols, respectively. Plays a role in cell protection against oxidative stress by detoxifying peroxides.</text>
</comment>
<feature type="active site" description="Cysteine sulfenic acid (-SOH) intermediate" evidence="8">
    <location>
        <position position="49"/>
    </location>
</feature>
<comment type="subunit">
    <text evidence="8">Homodecamer. Pentamer of dimers that assemble into a ring structure.</text>
</comment>
<evidence type="ECO:0000259" key="9">
    <source>
        <dbReference type="PROSITE" id="PS51352"/>
    </source>
</evidence>
<dbReference type="GO" id="GO:0140824">
    <property type="term" value="F:thioredoxin-dependent peroxiredoxin activity"/>
    <property type="evidence" value="ECO:0007669"/>
    <property type="project" value="UniProtKB-EC"/>
</dbReference>
<keyword evidence="2 8" id="KW-0963">Cytoplasm</keyword>
<name>A0ABS8HUM2_9FIRM</name>
<keyword evidence="6 8" id="KW-0676">Redox-active center</keyword>
<comment type="subcellular location">
    <subcellularLocation>
        <location evidence="8">Cytoplasm</location>
    </subcellularLocation>
</comment>
<dbReference type="NCBIfam" id="NF009668">
    <property type="entry name" value="PRK13189.1"/>
    <property type="match status" value="1"/>
</dbReference>
<keyword evidence="8" id="KW-1015">Disulfide bond</keyword>
<dbReference type="HAMAP" id="MF_00401">
    <property type="entry name" value="Peroxiredoxin"/>
    <property type="match status" value="1"/>
</dbReference>
<dbReference type="EC" id="1.11.1.24" evidence="8"/>
<keyword evidence="11" id="KW-1185">Reference proteome</keyword>
<evidence type="ECO:0000256" key="2">
    <source>
        <dbReference type="ARBA" id="ARBA00022490"/>
    </source>
</evidence>
<evidence type="ECO:0000256" key="4">
    <source>
        <dbReference type="ARBA" id="ARBA00022862"/>
    </source>
</evidence>
<comment type="caution">
    <text evidence="10">The sequence shown here is derived from an EMBL/GenBank/DDBJ whole genome shotgun (WGS) entry which is preliminary data.</text>
</comment>
<organism evidence="10 11">
    <name type="scientific">Pelosinus baikalensis</name>
    <dbReference type="NCBI Taxonomy" id="2892015"/>
    <lineage>
        <taxon>Bacteria</taxon>
        <taxon>Bacillati</taxon>
        <taxon>Bacillota</taxon>
        <taxon>Negativicutes</taxon>
        <taxon>Selenomonadales</taxon>
        <taxon>Sporomusaceae</taxon>
        <taxon>Pelosinus</taxon>
    </lineage>
</organism>
<sequence>MAYERMPLIGDTFPEMIVKTTQGDIKLPGDYSGKWLMLFSHPGDFTPVCTTEFVAFETRREDFCKLNTELMGLSIDQVFAHLKWIEWIYDNLQVEIQFPIIADDQGNVAKRLGMIHPNKGTNTVRAVFIIDNKGIIRAILYYPQEVGRNISEILRLIHALQVTSNYQVATPANWPQNNLIGSNVIIPPANTEKIAKERLEEDEYGEISCFDWWFCHYNLNSKNQVKCPNDRYSVHKKRY</sequence>
<dbReference type="Proteomes" id="UP001165492">
    <property type="component" value="Unassembled WGS sequence"/>
</dbReference>
<feature type="domain" description="Thioredoxin" evidence="9">
    <location>
        <begin position="7"/>
        <end position="162"/>
    </location>
</feature>
<dbReference type="InterPro" id="IPR045020">
    <property type="entry name" value="PRX_1cys"/>
</dbReference>
<dbReference type="PROSITE" id="PS51352">
    <property type="entry name" value="THIOREDOXIN_2"/>
    <property type="match status" value="1"/>
</dbReference>
<evidence type="ECO:0000313" key="10">
    <source>
        <dbReference type="EMBL" id="MCC5466316.1"/>
    </source>
</evidence>
<dbReference type="CDD" id="cd03016">
    <property type="entry name" value="PRX_1cys"/>
    <property type="match status" value="1"/>
</dbReference>
<evidence type="ECO:0000256" key="1">
    <source>
        <dbReference type="ARBA" id="ARBA00009796"/>
    </source>
</evidence>
<dbReference type="PANTHER" id="PTHR10681:SF171">
    <property type="entry name" value="PEROXIREDOXIN 4"/>
    <property type="match status" value="1"/>
</dbReference>
<dbReference type="InterPro" id="IPR022915">
    <property type="entry name" value="Peroxiredoxin_TDXH"/>
</dbReference>
<comment type="catalytic activity">
    <reaction evidence="8">
        <text>a hydroperoxide + [thioredoxin]-dithiol = an alcohol + [thioredoxin]-disulfide + H2O</text>
        <dbReference type="Rhea" id="RHEA:62620"/>
        <dbReference type="Rhea" id="RHEA-COMP:10698"/>
        <dbReference type="Rhea" id="RHEA-COMP:10700"/>
        <dbReference type="ChEBI" id="CHEBI:15377"/>
        <dbReference type="ChEBI" id="CHEBI:29950"/>
        <dbReference type="ChEBI" id="CHEBI:30879"/>
        <dbReference type="ChEBI" id="CHEBI:35924"/>
        <dbReference type="ChEBI" id="CHEBI:50058"/>
        <dbReference type="EC" id="1.11.1.24"/>
    </reaction>
</comment>
<dbReference type="SUPFAM" id="SSF52833">
    <property type="entry name" value="Thioredoxin-like"/>
    <property type="match status" value="1"/>
</dbReference>
<dbReference type="PIRSF" id="PIRSF000239">
    <property type="entry name" value="AHPC"/>
    <property type="match status" value="1"/>
</dbReference>
<feature type="binding site" evidence="8">
    <location>
        <position position="125"/>
    </location>
    <ligand>
        <name>substrate</name>
    </ligand>
</feature>
<feature type="disulfide bond" description="Alternate" evidence="8">
    <location>
        <begin position="209"/>
        <end position="215"/>
    </location>
</feature>
<comment type="similarity">
    <text evidence="1">Belongs to the peroxiredoxin family. AhpC/Prx1 subfamily.</text>
</comment>
<dbReference type="InterPro" id="IPR050217">
    <property type="entry name" value="Peroxiredoxin"/>
</dbReference>
<dbReference type="InterPro" id="IPR019479">
    <property type="entry name" value="Peroxiredoxin_C"/>
</dbReference>
<dbReference type="RefSeq" id="WP_229535537.1">
    <property type="nucleotide sequence ID" value="NZ_JAJHJB010000017.1"/>
</dbReference>
<comment type="similarity">
    <text evidence="7 8">Belongs to the peroxiredoxin family. Prx6 subfamily.</text>
</comment>
<feature type="disulfide bond" description="Interchain (with Cys-49); in linked form" evidence="8">
    <location>
        <position position="215"/>
    </location>
</feature>
<protein>
    <recommendedName>
        <fullName evidence="8">Peroxiredoxin</fullName>
        <ecNumber evidence="8">1.11.1.24</ecNumber>
    </recommendedName>
    <alternativeName>
        <fullName evidence="8">Thioredoxin peroxidase</fullName>
    </alternativeName>
    <alternativeName>
        <fullName evidence="8">Thioredoxin-dependent peroxiredoxin</fullName>
    </alternativeName>
</protein>
<dbReference type="Pfam" id="PF00578">
    <property type="entry name" value="AhpC-TSA"/>
    <property type="match status" value="1"/>
</dbReference>
<dbReference type="InterPro" id="IPR000866">
    <property type="entry name" value="AhpC/TSA"/>
</dbReference>
<dbReference type="Gene3D" id="3.30.1020.10">
    <property type="entry name" value="Antioxidant, Horf6, Chain A, domain2"/>
    <property type="match status" value="1"/>
</dbReference>
<dbReference type="PANTHER" id="PTHR10681">
    <property type="entry name" value="THIOREDOXIN PEROXIDASE"/>
    <property type="match status" value="1"/>
</dbReference>
<dbReference type="InterPro" id="IPR024706">
    <property type="entry name" value="Peroxiredoxin_AhpC-typ"/>
</dbReference>
<evidence type="ECO:0000256" key="8">
    <source>
        <dbReference type="HAMAP-Rule" id="MF_00401"/>
    </source>
</evidence>
<keyword evidence="4 8" id="KW-0049">Antioxidant</keyword>
<evidence type="ECO:0000313" key="11">
    <source>
        <dbReference type="Proteomes" id="UP001165492"/>
    </source>
</evidence>
<evidence type="ECO:0000256" key="3">
    <source>
        <dbReference type="ARBA" id="ARBA00022559"/>
    </source>
</evidence>
<feature type="disulfide bond" description="Interchain (with Cys-215); in linked form" evidence="8">
    <location>
        <position position="49"/>
    </location>
</feature>
<dbReference type="InterPro" id="IPR013766">
    <property type="entry name" value="Thioredoxin_domain"/>
</dbReference>
<comment type="miscellaneous">
    <text evidence="8">The active site is a conserved redox-active cysteine residue, the peroxidatic cysteine (C(P)), which makes the nucleophilic attack on the peroxide substrate. The peroxide oxidizes the C(P)-SH to cysteine sulfenic acid (C(P)-SOH), which then reacts with another cysteine residue, the resolving cysteine (C(R)), to form a disulfide bridge. The disulfide is subsequently reduced by an appropriate electron donor to complete the catalytic cycle. Although the primary sequence of this enzyme is similar to those of the 1-Cys Prx6 enzymes, its catalytic properties resemble those of the typical 2-Cys Prxs and C(R) is provided by the other dimeric subunit to form an intersubunit disulfide. The disulfide is subsequently reduced by thioredoxin.</text>
</comment>
<dbReference type="InterPro" id="IPR036249">
    <property type="entry name" value="Thioredoxin-like_sf"/>
</dbReference>
<evidence type="ECO:0000256" key="7">
    <source>
        <dbReference type="ARBA" id="ARBA00025719"/>
    </source>
</evidence>
<dbReference type="Pfam" id="PF10417">
    <property type="entry name" value="1-cysPrx_C"/>
    <property type="match status" value="1"/>
</dbReference>
<keyword evidence="5 8" id="KW-0560">Oxidoreductase</keyword>